<evidence type="ECO:0000313" key="1">
    <source>
        <dbReference type="EMBL" id="EAQ81496.1"/>
    </source>
</evidence>
<comment type="caution">
    <text evidence="1">The sequence shown here is derived from an EMBL/GenBank/DDBJ whole genome shotgun (WGS) entry which is preliminary data.</text>
</comment>
<dbReference type="RefSeq" id="WP_002653490.1">
    <property type="nucleotide sequence ID" value="NZ_CH672376.1"/>
</dbReference>
<organism evidence="1 2">
    <name type="scientific">Blastopirellula marina DSM 3645</name>
    <dbReference type="NCBI Taxonomy" id="314230"/>
    <lineage>
        <taxon>Bacteria</taxon>
        <taxon>Pseudomonadati</taxon>
        <taxon>Planctomycetota</taxon>
        <taxon>Planctomycetia</taxon>
        <taxon>Pirellulales</taxon>
        <taxon>Pirellulaceae</taxon>
        <taxon>Blastopirellula</taxon>
    </lineage>
</organism>
<dbReference type="Proteomes" id="UP000004358">
    <property type="component" value="Unassembled WGS sequence"/>
</dbReference>
<evidence type="ECO:0000313" key="2">
    <source>
        <dbReference type="Proteomes" id="UP000004358"/>
    </source>
</evidence>
<name>A3ZP22_9BACT</name>
<reference evidence="1 2" key="1">
    <citation type="submission" date="2006-02" db="EMBL/GenBank/DDBJ databases">
        <authorList>
            <person name="Amann R."/>
            <person name="Ferriera S."/>
            <person name="Johnson J."/>
            <person name="Kravitz S."/>
            <person name="Halpern A."/>
            <person name="Remington K."/>
            <person name="Beeson K."/>
            <person name="Tran B."/>
            <person name="Rogers Y.-H."/>
            <person name="Friedman R."/>
            <person name="Venter J.C."/>
        </authorList>
    </citation>
    <scope>NUCLEOTIDE SEQUENCE [LARGE SCALE GENOMIC DNA]</scope>
    <source>
        <strain evidence="1 2">DSM 3645</strain>
    </source>
</reference>
<protein>
    <submittedName>
        <fullName evidence="1">Uncharacterized protein</fullName>
    </submittedName>
</protein>
<gene>
    <name evidence="1" type="ORF">DSM3645_27982</name>
</gene>
<sequence length="119" mass="13706">MRIPFSTLDLTTLNRVREALADEEAFHVPSEVIEWLDGQIARHEIDIEAWLAERSQIALIWSIEDVREVRPDLNKEQCWQVLEACKHQHDANLGISWEVLRCQAHLLFGPEPSDKGGQP</sequence>
<dbReference type="AlphaFoldDB" id="A3ZP22"/>
<proteinExistence type="predicted"/>
<dbReference type="eggNOG" id="ENOG5033FFB">
    <property type="taxonomic scope" value="Bacteria"/>
</dbReference>
<dbReference type="EMBL" id="AANZ01000004">
    <property type="protein sequence ID" value="EAQ81496.1"/>
    <property type="molecule type" value="Genomic_DNA"/>
</dbReference>
<dbReference type="HOGENOM" id="CLU_2056812_0_0_0"/>
<dbReference type="STRING" id="314230.DSM3645_27982"/>
<accession>A3ZP22</accession>